<dbReference type="Pfam" id="PF00528">
    <property type="entry name" value="BPD_transp_1"/>
    <property type="match status" value="1"/>
</dbReference>
<evidence type="ECO:0000313" key="9">
    <source>
        <dbReference type="EMBL" id="ADG98087.1"/>
    </source>
</evidence>
<evidence type="ECO:0000256" key="1">
    <source>
        <dbReference type="ARBA" id="ARBA00004651"/>
    </source>
</evidence>
<organism evidence="9 10">
    <name type="scientific">Segniliparus rotundus (strain ATCC BAA-972 / CDC 1076 / CIP 108378 / DSM 44985 / JCM 13578)</name>
    <dbReference type="NCBI Taxonomy" id="640132"/>
    <lineage>
        <taxon>Bacteria</taxon>
        <taxon>Bacillati</taxon>
        <taxon>Actinomycetota</taxon>
        <taxon>Actinomycetes</taxon>
        <taxon>Mycobacteriales</taxon>
        <taxon>Segniliparaceae</taxon>
        <taxon>Segniliparus</taxon>
    </lineage>
</organism>
<evidence type="ECO:0000256" key="7">
    <source>
        <dbReference type="RuleBase" id="RU363032"/>
    </source>
</evidence>
<dbReference type="RefSeq" id="WP_013138540.1">
    <property type="nucleotide sequence ID" value="NC_014168.1"/>
</dbReference>
<feature type="transmembrane region" description="Helical" evidence="7">
    <location>
        <begin position="259"/>
        <end position="280"/>
    </location>
</feature>
<dbReference type="GO" id="GO:0005886">
    <property type="term" value="C:plasma membrane"/>
    <property type="evidence" value="ECO:0007669"/>
    <property type="project" value="UniProtKB-SubCell"/>
</dbReference>
<evidence type="ECO:0000313" key="10">
    <source>
        <dbReference type="Proteomes" id="UP000002247"/>
    </source>
</evidence>
<evidence type="ECO:0000256" key="5">
    <source>
        <dbReference type="ARBA" id="ARBA00022989"/>
    </source>
</evidence>
<keyword evidence="2 7" id="KW-0813">Transport</keyword>
<feature type="domain" description="ABC transmembrane type-1" evidence="8">
    <location>
        <begin position="97"/>
        <end position="277"/>
    </location>
</feature>
<dbReference type="InterPro" id="IPR035906">
    <property type="entry name" value="MetI-like_sf"/>
</dbReference>
<dbReference type="Gene3D" id="1.10.3720.10">
    <property type="entry name" value="MetI-like"/>
    <property type="match status" value="1"/>
</dbReference>
<dbReference type="GO" id="GO:0055085">
    <property type="term" value="P:transmembrane transport"/>
    <property type="evidence" value="ECO:0007669"/>
    <property type="project" value="InterPro"/>
</dbReference>
<dbReference type="eggNOG" id="COG0600">
    <property type="taxonomic scope" value="Bacteria"/>
</dbReference>
<evidence type="ECO:0000256" key="2">
    <source>
        <dbReference type="ARBA" id="ARBA00022448"/>
    </source>
</evidence>
<reference evidence="9 10" key="1">
    <citation type="journal article" date="2010" name="Stand. Genomic Sci.">
        <title>Complete genome sequence of Segniliparus rotundus type strain (CDC 1076).</title>
        <authorList>
            <person name="Sikorski J."/>
            <person name="Lapidus A."/>
            <person name="Copeland A."/>
            <person name="Misra M."/>
            <person name="Glavina Del Rio T."/>
            <person name="Nolan M."/>
            <person name="Lucas S."/>
            <person name="Chen F."/>
            <person name="Tice H."/>
            <person name="Cheng J.F."/>
            <person name="Jando M."/>
            <person name="Schneider S."/>
            <person name="Bruce D."/>
            <person name="Goodwin L."/>
            <person name="Pitluck S."/>
            <person name="Liolios K."/>
            <person name="Mikhailova N."/>
            <person name="Pati A."/>
            <person name="Ivanova N."/>
            <person name="Mavromatis K."/>
            <person name="Chen A."/>
            <person name="Palaniappan K."/>
            <person name="Chertkov O."/>
            <person name="Land M."/>
            <person name="Hauser L."/>
            <person name="Chang Y.J."/>
            <person name="Jeffries C.D."/>
            <person name="Brettin T."/>
            <person name="Detter J.C."/>
            <person name="Han C."/>
            <person name="Rohde M."/>
            <person name="Goker M."/>
            <person name="Bristow J."/>
            <person name="Eisen J.A."/>
            <person name="Markowitz V."/>
            <person name="Hugenholtz P."/>
            <person name="Kyrpides N.C."/>
            <person name="Klenk H.P."/>
        </authorList>
    </citation>
    <scope>NUCLEOTIDE SEQUENCE [LARGE SCALE GENOMIC DNA]</scope>
    <source>
        <strain evidence="10">ATCC BAA-972 / CDC 1076 / CIP 108378 / DSM 44985 / JCM 13578</strain>
    </source>
</reference>
<comment type="subcellular location">
    <subcellularLocation>
        <location evidence="1 7">Cell membrane</location>
        <topology evidence="1 7">Multi-pass membrane protein</topology>
    </subcellularLocation>
</comment>
<accession>D6Z807</accession>
<dbReference type="PANTHER" id="PTHR30151">
    <property type="entry name" value="ALKANE SULFONATE ABC TRANSPORTER-RELATED, MEMBRANE SUBUNIT"/>
    <property type="match status" value="1"/>
</dbReference>
<dbReference type="STRING" id="640132.Srot_1626"/>
<dbReference type="CDD" id="cd06261">
    <property type="entry name" value="TM_PBP2"/>
    <property type="match status" value="1"/>
</dbReference>
<dbReference type="AlphaFoldDB" id="D6Z807"/>
<dbReference type="HOGENOM" id="CLU_046113_1_3_11"/>
<dbReference type="Proteomes" id="UP000002247">
    <property type="component" value="Chromosome"/>
</dbReference>
<name>D6Z807_SEGRD</name>
<protein>
    <submittedName>
        <fullName evidence="9">Binding-protein-dependent transport systems inner membrane component</fullName>
    </submittedName>
</protein>
<evidence type="ECO:0000256" key="4">
    <source>
        <dbReference type="ARBA" id="ARBA00022692"/>
    </source>
</evidence>
<feature type="transmembrane region" description="Helical" evidence="7">
    <location>
        <begin position="106"/>
        <end position="126"/>
    </location>
</feature>
<evidence type="ECO:0000256" key="6">
    <source>
        <dbReference type="ARBA" id="ARBA00023136"/>
    </source>
</evidence>
<evidence type="ECO:0000259" key="8">
    <source>
        <dbReference type="PROSITE" id="PS50928"/>
    </source>
</evidence>
<dbReference type="PROSITE" id="PS50928">
    <property type="entry name" value="ABC_TM1"/>
    <property type="match status" value="1"/>
</dbReference>
<feature type="transmembrane region" description="Helical" evidence="7">
    <location>
        <begin position="165"/>
        <end position="183"/>
    </location>
</feature>
<gene>
    <name evidence="9" type="ordered locus">Srot_1626</name>
</gene>
<dbReference type="SUPFAM" id="SSF161098">
    <property type="entry name" value="MetI-like"/>
    <property type="match status" value="1"/>
</dbReference>
<dbReference type="KEGG" id="srt:Srot_1626"/>
<proteinExistence type="inferred from homology"/>
<sequence>MPDSAVLDPTERAAPVSLLPAAAAEAAGTAGPRRRARVSRAALAKAFRQSAGVAALFAMWELAPRIGLVDSVFLPPLSEVLKAGGALLGNGQLVEHLQASLLRAGAGFVLAVLAGVPLGLAIAWFPRVADSANPVLELFRNTAPLALLPVFVLVLGIGETSKITLLFYSGIFPVVLNTIAGARSADPLLVKAARSLGFGHMQTFVKVVLPGAVPAVFTGVRQAAASCVLVLVAAEMIGARAGLGYLITAAQSSFAIPDMYVGILTIALVGLTLNAVLVALERRASRWREQG</sequence>
<keyword evidence="6 7" id="KW-0472">Membrane</keyword>
<feature type="transmembrane region" description="Helical" evidence="7">
    <location>
        <begin position="227"/>
        <end position="247"/>
    </location>
</feature>
<feature type="transmembrane region" description="Helical" evidence="7">
    <location>
        <begin position="203"/>
        <end position="220"/>
    </location>
</feature>
<keyword evidence="4 7" id="KW-0812">Transmembrane</keyword>
<feature type="transmembrane region" description="Helical" evidence="7">
    <location>
        <begin position="138"/>
        <end position="158"/>
    </location>
</feature>
<dbReference type="EMBL" id="CP001958">
    <property type="protein sequence ID" value="ADG98087.1"/>
    <property type="molecule type" value="Genomic_DNA"/>
</dbReference>
<evidence type="ECO:0000256" key="3">
    <source>
        <dbReference type="ARBA" id="ARBA00022475"/>
    </source>
</evidence>
<keyword evidence="10" id="KW-1185">Reference proteome</keyword>
<dbReference type="InterPro" id="IPR000515">
    <property type="entry name" value="MetI-like"/>
</dbReference>
<dbReference type="PANTHER" id="PTHR30151:SF0">
    <property type="entry name" value="ABC TRANSPORTER PERMEASE PROTEIN MJ0413-RELATED"/>
    <property type="match status" value="1"/>
</dbReference>
<keyword evidence="3" id="KW-1003">Cell membrane</keyword>
<keyword evidence="5 7" id="KW-1133">Transmembrane helix</keyword>
<comment type="similarity">
    <text evidence="7">Belongs to the binding-protein-dependent transport system permease family.</text>
</comment>